<gene>
    <name evidence="2" type="ORF">AVEN_246495_1</name>
</gene>
<evidence type="ECO:0000256" key="1">
    <source>
        <dbReference type="SAM" id="MobiDB-lite"/>
    </source>
</evidence>
<evidence type="ECO:0000313" key="2">
    <source>
        <dbReference type="EMBL" id="GBO24700.1"/>
    </source>
</evidence>
<proteinExistence type="predicted"/>
<name>A0A4Y2VLZ7_ARAVE</name>
<organism evidence="2 3">
    <name type="scientific">Araneus ventricosus</name>
    <name type="common">Orbweaver spider</name>
    <name type="synonym">Epeira ventricosa</name>
    <dbReference type="NCBI Taxonomy" id="182803"/>
    <lineage>
        <taxon>Eukaryota</taxon>
        <taxon>Metazoa</taxon>
        <taxon>Ecdysozoa</taxon>
        <taxon>Arthropoda</taxon>
        <taxon>Chelicerata</taxon>
        <taxon>Arachnida</taxon>
        <taxon>Araneae</taxon>
        <taxon>Araneomorphae</taxon>
        <taxon>Entelegynae</taxon>
        <taxon>Araneoidea</taxon>
        <taxon>Araneidae</taxon>
        <taxon>Araneus</taxon>
    </lineage>
</organism>
<sequence length="114" mass="12553">ITLAFQEAPGLVAELSAWEAMNGFDPALERLRGVRSFVTILHRNRPMFQLIAPSIWLVSLATLKKPIGDTNEGIEPRGVQNLATENEGQRSFGERRRGWDFACSAMAAGVLASR</sequence>
<feature type="region of interest" description="Disordered" evidence="1">
    <location>
        <begin position="72"/>
        <end position="94"/>
    </location>
</feature>
<dbReference type="AlphaFoldDB" id="A0A4Y2VLZ7"/>
<protein>
    <submittedName>
        <fullName evidence="2">Uncharacterized protein</fullName>
    </submittedName>
</protein>
<accession>A0A4Y2VLZ7</accession>
<comment type="caution">
    <text evidence="2">The sequence shown here is derived from an EMBL/GenBank/DDBJ whole genome shotgun (WGS) entry which is preliminary data.</text>
</comment>
<dbReference type="EMBL" id="BGPR01047645">
    <property type="protein sequence ID" value="GBO24700.1"/>
    <property type="molecule type" value="Genomic_DNA"/>
</dbReference>
<keyword evidence="3" id="KW-1185">Reference proteome</keyword>
<dbReference type="Proteomes" id="UP000499080">
    <property type="component" value="Unassembled WGS sequence"/>
</dbReference>
<reference evidence="2 3" key="1">
    <citation type="journal article" date="2019" name="Sci. Rep.">
        <title>Orb-weaving spider Araneus ventricosus genome elucidates the spidroin gene catalogue.</title>
        <authorList>
            <person name="Kono N."/>
            <person name="Nakamura H."/>
            <person name="Ohtoshi R."/>
            <person name="Moran D.A.P."/>
            <person name="Shinohara A."/>
            <person name="Yoshida Y."/>
            <person name="Fujiwara M."/>
            <person name="Mori M."/>
            <person name="Tomita M."/>
            <person name="Arakawa K."/>
        </authorList>
    </citation>
    <scope>NUCLEOTIDE SEQUENCE [LARGE SCALE GENOMIC DNA]</scope>
</reference>
<feature type="non-terminal residue" evidence="2">
    <location>
        <position position="1"/>
    </location>
</feature>
<evidence type="ECO:0000313" key="3">
    <source>
        <dbReference type="Proteomes" id="UP000499080"/>
    </source>
</evidence>